<organism evidence="2 3">
    <name type="scientific">Raoultibacter timonensis</name>
    <dbReference type="NCBI Taxonomy" id="1907662"/>
    <lineage>
        <taxon>Bacteria</taxon>
        <taxon>Bacillati</taxon>
        <taxon>Actinomycetota</taxon>
        <taxon>Coriobacteriia</taxon>
        <taxon>Eggerthellales</taxon>
        <taxon>Eggerthellaceae</taxon>
        <taxon>Raoultibacter</taxon>
    </lineage>
</organism>
<feature type="domain" description="Polymerase/histidinol phosphatase N-terminal" evidence="1">
    <location>
        <begin position="47"/>
        <end position="112"/>
    </location>
</feature>
<dbReference type="PANTHER" id="PTHR42924">
    <property type="entry name" value="EXONUCLEASE"/>
    <property type="match status" value="1"/>
</dbReference>
<dbReference type="Gene3D" id="3.20.20.140">
    <property type="entry name" value="Metal-dependent hydrolases"/>
    <property type="match status" value="1"/>
</dbReference>
<reference evidence="2 3" key="1">
    <citation type="submission" date="2022-01" db="EMBL/GenBank/DDBJ databases">
        <title>Novel bile acid biosynthetic pathways are enriched in the microbiome of centenarians.</title>
        <authorList>
            <person name="Sato Y."/>
            <person name="Atarashi K."/>
            <person name="Plichta R.D."/>
            <person name="Arai Y."/>
            <person name="Sasajima S."/>
            <person name="Kearney M.S."/>
            <person name="Suda W."/>
            <person name="Takeshita K."/>
            <person name="Sasaki T."/>
            <person name="Okamoto S."/>
            <person name="Skelly N.A."/>
            <person name="Okamura Y."/>
            <person name="Vlamakis H."/>
            <person name="Li Y."/>
            <person name="Tanoue T."/>
            <person name="Takei H."/>
            <person name="Nittono H."/>
            <person name="Narushima S."/>
            <person name="Irie J."/>
            <person name="Itoh H."/>
            <person name="Moriya K."/>
            <person name="Sugiura Y."/>
            <person name="Suematsu M."/>
            <person name="Moritoki N."/>
            <person name="Shibata S."/>
            <person name="Littman R.D."/>
            <person name="Fischbach A.M."/>
            <person name="Uwamino Y."/>
            <person name="Inoue T."/>
            <person name="Honda A."/>
            <person name="Hattori M."/>
            <person name="Murai T."/>
            <person name="Xavier J.R."/>
            <person name="Hirose N."/>
            <person name="Honda K."/>
        </authorList>
    </citation>
    <scope>NUCLEOTIDE SEQUENCE [LARGE SCALE GENOMIC DNA]</scope>
    <source>
        <strain evidence="2 3">CE91-St30</strain>
    </source>
</reference>
<proteinExistence type="predicted"/>
<name>A0ABM7WN02_9ACTN</name>
<sequence length="307" mass="33234">MKHDVKDGRAAGRPVSCLQQAARSAKAAGTEALLRHLEDADASKTRSDLHVHTTVSDGSDTFAEALAQAKEQGVSHIAFTNHDTTAHLDEAIALGADFGVEVVGGVEISAWDSSRKRKAHILGYGLSAESPAVETLCAPVLARRNDSSQWQLDRLLEAGYDIDIDRVHALALASTALYKQHLMAALTDEPYASDAYQDLYRSLFKGEGICVRDIEYVDASDAVRAIVEDGGVAVLAHPGQLDSYALVDELVECGLRGIEKYHPDHGLRDWATCNTLADRYGLVRTGGSDYHGRFGRVPHIGYRAANR</sequence>
<protein>
    <submittedName>
        <fullName evidence="2">Phosphatase</fullName>
    </submittedName>
</protein>
<keyword evidence="3" id="KW-1185">Reference proteome</keyword>
<dbReference type="SMART" id="SM00481">
    <property type="entry name" value="POLIIIAc"/>
    <property type="match status" value="1"/>
</dbReference>
<dbReference type="RefSeq" id="WP_244387257.1">
    <property type="nucleotide sequence ID" value="NZ_AP025564.1"/>
</dbReference>
<dbReference type="Pfam" id="PF02811">
    <property type="entry name" value="PHP"/>
    <property type="match status" value="1"/>
</dbReference>
<dbReference type="SUPFAM" id="SSF89550">
    <property type="entry name" value="PHP domain-like"/>
    <property type="match status" value="1"/>
</dbReference>
<dbReference type="CDD" id="cd07438">
    <property type="entry name" value="PHP_HisPPase_AMP"/>
    <property type="match status" value="1"/>
</dbReference>
<dbReference type="Gene3D" id="1.10.150.650">
    <property type="match status" value="1"/>
</dbReference>
<gene>
    <name evidence="2" type="ORF">CE91St30_31500</name>
</gene>
<dbReference type="Proteomes" id="UP001320544">
    <property type="component" value="Chromosome"/>
</dbReference>
<evidence type="ECO:0000313" key="3">
    <source>
        <dbReference type="Proteomes" id="UP001320544"/>
    </source>
</evidence>
<dbReference type="InterPro" id="IPR052018">
    <property type="entry name" value="PHP_domain"/>
</dbReference>
<dbReference type="EMBL" id="AP025564">
    <property type="protein sequence ID" value="BDE97817.1"/>
    <property type="molecule type" value="Genomic_DNA"/>
</dbReference>
<evidence type="ECO:0000259" key="1">
    <source>
        <dbReference type="SMART" id="SM00481"/>
    </source>
</evidence>
<dbReference type="InterPro" id="IPR004013">
    <property type="entry name" value="PHP_dom"/>
</dbReference>
<evidence type="ECO:0000313" key="2">
    <source>
        <dbReference type="EMBL" id="BDE97817.1"/>
    </source>
</evidence>
<dbReference type="InterPro" id="IPR003141">
    <property type="entry name" value="Pol/His_phosphatase_N"/>
</dbReference>
<dbReference type="PANTHER" id="PTHR42924:SF3">
    <property type="entry name" value="POLYMERASE_HISTIDINOL PHOSPHATASE N-TERMINAL DOMAIN-CONTAINING PROTEIN"/>
    <property type="match status" value="1"/>
</dbReference>
<dbReference type="InterPro" id="IPR016195">
    <property type="entry name" value="Pol/histidinol_Pase-like"/>
</dbReference>
<accession>A0ABM7WN02</accession>